<feature type="binding site" evidence="14 15">
    <location>
        <position position="111"/>
    </location>
    <ligand>
        <name>a divalent metal cation</name>
        <dbReference type="ChEBI" id="CHEBI:60240"/>
    </ligand>
</feature>
<evidence type="ECO:0000256" key="14">
    <source>
        <dbReference type="HAMAP-Rule" id="MF_00052"/>
    </source>
</evidence>
<evidence type="ECO:0000256" key="6">
    <source>
        <dbReference type="ARBA" id="ARBA00012180"/>
    </source>
</evidence>
<sequence length="201" mass="22586">MLDYEKTLDPKFEFIAGCDEAGRGCLAGELVVACVILPRNYTNSKINDSKKLTKVKRQALFDEIIQNALDYQIIVRSVKDINQSNPKAESKLGMKLAVQNLKLKPDLVITDFEKIDLNINQINLVKGDSLSLNVAAASILAKVTKDNLMAKHALTYPEYDFENNQGYGTKKHLEALQKHGITPIHRLKYKPIANLTIKDKF</sequence>
<evidence type="ECO:0000256" key="5">
    <source>
        <dbReference type="ARBA" id="ARBA00007383"/>
    </source>
</evidence>
<feature type="binding site" evidence="14 15">
    <location>
        <position position="19"/>
    </location>
    <ligand>
        <name>a divalent metal cation</name>
        <dbReference type="ChEBI" id="CHEBI:60240"/>
    </ligand>
</feature>
<evidence type="ECO:0000256" key="1">
    <source>
        <dbReference type="ARBA" id="ARBA00000077"/>
    </source>
</evidence>
<dbReference type="InterPro" id="IPR024567">
    <property type="entry name" value="RNase_HII/HIII_dom"/>
</dbReference>
<evidence type="ECO:0000256" key="12">
    <source>
        <dbReference type="ARBA" id="ARBA00022801"/>
    </source>
</evidence>
<evidence type="ECO:0000256" key="13">
    <source>
        <dbReference type="ARBA" id="ARBA00023211"/>
    </source>
</evidence>
<comment type="function">
    <text evidence="3 14 16">Endonuclease that specifically degrades the RNA of RNA-DNA hybrids.</text>
</comment>
<gene>
    <name evidence="14" type="primary">rnhB</name>
    <name evidence="18" type="ORF">FG904_03075</name>
</gene>
<comment type="similarity">
    <text evidence="5 14 16">Belongs to the RNase HII family.</text>
</comment>
<evidence type="ECO:0000259" key="17">
    <source>
        <dbReference type="PROSITE" id="PS51975"/>
    </source>
</evidence>
<dbReference type="KEGG" id="mnh:FG904_03075"/>
<dbReference type="SUPFAM" id="SSF53098">
    <property type="entry name" value="Ribonuclease H-like"/>
    <property type="match status" value="1"/>
</dbReference>
<comment type="subcellular location">
    <subcellularLocation>
        <location evidence="4 14">Cytoplasm</location>
    </subcellularLocation>
</comment>
<feature type="binding site" evidence="14 15">
    <location>
        <position position="20"/>
    </location>
    <ligand>
        <name>a divalent metal cation</name>
        <dbReference type="ChEBI" id="CHEBI:60240"/>
    </ligand>
</feature>
<dbReference type="EC" id="3.1.26.4" evidence="6 14"/>
<dbReference type="OrthoDB" id="9803420at2"/>
<dbReference type="GO" id="GO:0043137">
    <property type="term" value="P:DNA replication, removal of RNA primer"/>
    <property type="evidence" value="ECO:0007669"/>
    <property type="project" value="TreeGrafter"/>
</dbReference>
<evidence type="ECO:0000256" key="8">
    <source>
        <dbReference type="ARBA" id="ARBA00022490"/>
    </source>
</evidence>
<evidence type="ECO:0000256" key="2">
    <source>
        <dbReference type="ARBA" id="ARBA00001946"/>
    </source>
</evidence>
<dbReference type="GO" id="GO:0032299">
    <property type="term" value="C:ribonuclease H2 complex"/>
    <property type="evidence" value="ECO:0007669"/>
    <property type="project" value="TreeGrafter"/>
</dbReference>
<evidence type="ECO:0000256" key="4">
    <source>
        <dbReference type="ARBA" id="ARBA00004496"/>
    </source>
</evidence>
<evidence type="ECO:0000313" key="18">
    <source>
        <dbReference type="EMBL" id="QCZ36966.1"/>
    </source>
</evidence>
<proteinExistence type="inferred from homology"/>
<dbReference type="RefSeq" id="WP_139592446.1">
    <property type="nucleotide sequence ID" value="NZ_CP040825.1"/>
</dbReference>
<comment type="cofactor">
    <cofactor evidence="14 15">
        <name>Mn(2+)</name>
        <dbReference type="ChEBI" id="CHEBI:29035"/>
    </cofactor>
    <cofactor evidence="14 15">
        <name>Mg(2+)</name>
        <dbReference type="ChEBI" id="CHEBI:18420"/>
    </cofactor>
    <text evidence="14 15">Manganese or magnesium. Binds 1 divalent metal ion per monomer in the absence of substrate. May bind a second metal ion after substrate binding.</text>
</comment>
<evidence type="ECO:0000256" key="10">
    <source>
        <dbReference type="ARBA" id="ARBA00022723"/>
    </source>
</evidence>
<dbReference type="AlphaFoldDB" id="A0A5B7XVW7"/>
<dbReference type="PANTHER" id="PTHR10954">
    <property type="entry name" value="RIBONUCLEASE H2 SUBUNIT A"/>
    <property type="match status" value="1"/>
</dbReference>
<dbReference type="Gene3D" id="3.30.420.10">
    <property type="entry name" value="Ribonuclease H-like superfamily/Ribonuclease H"/>
    <property type="match status" value="1"/>
</dbReference>
<dbReference type="Proteomes" id="UP000305457">
    <property type="component" value="Chromosome"/>
</dbReference>
<protein>
    <recommendedName>
        <fullName evidence="7 14">Ribonuclease HII</fullName>
        <shortName evidence="14">RNase HII</shortName>
        <ecNumber evidence="6 14">3.1.26.4</ecNumber>
    </recommendedName>
</protein>
<evidence type="ECO:0000256" key="16">
    <source>
        <dbReference type="RuleBase" id="RU003515"/>
    </source>
</evidence>
<dbReference type="Pfam" id="PF01351">
    <property type="entry name" value="RNase_HII"/>
    <property type="match status" value="1"/>
</dbReference>
<dbReference type="GO" id="GO:0004523">
    <property type="term" value="F:RNA-DNA hybrid ribonuclease activity"/>
    <property type="evidence" value="ECO:0007669"/>
    <property type="project" value="UniProtKB-UniRule"/>
</dbReference>
<comment type="cofactor">
    <cofactor evidence="2">
        <name>Mg(2+)</name>
        <dbReference type="ChEBI" id="CHEBI:18420"/>
    </cofactor>
</comment>
<accession>A0A5B7XVW7</accession>
<dbReference type="InterPro" id="IPR036397">
    <property type="entry name" value="RNaseH_sf"/>
</dbReference>
<keyword evidence="8 14" id="KW-0963">Cytoplasm</keyword>
<keyword evidence="9 14" id="KW-0540">Nuclease</keyword>
<dbReference type="EMBL" id="CP040825">
    <property type="protein sequence ID" value="QCZ36966.1"/>
    <property type="molecule type" value="Genomic_DNA"/>
</dbReference>
<dbReference type="GO" id="GO:0030145">
    <property type="term" value="F:manganese ion binding"/>
    <property type="evidence" value="ECO:0007669"/>
    <property type="project" value="UniProtKB-UniRule"/>
</dbReference>
<dbReference type="NCBIfam" id="NF000595">
    <property type="entry name" value="PRK00015.1-3"/>
    <property type="match status" value="1"/>
</dbReference>
<dbReference type="PANTHER" id="PTHR10954:SF18">
    <property type="entry name" value="RIBONUCLEASE HII"/>
    <property type="match status" value="1"/>
</dbReference>
<reference evidence="18 19" key="1">
    <citation type="submission" date="2019-06" db="EMBL/GenBank/DDBJ databases">
        <title>Mycoplasma sp. 2F1A isolated from ostrich.</title>
        <authorList>
            <person name="Spergser J."/>
        </authorList>
    </citation>
    <scope>NUCLEOTIDE SEQUENCE [LARGE SCALE GENOMIC DNA]</scope>
    <source>
        <strain evidence="18 19">2F1A</strain>
    </source>
</reference>
<feature type="domain" description="RNase H type-2" evidence="17">
    <location>
        <begin position="13"/>
        <end position="201"/>
    </location>
</feature>
<keyword evidence="12 14" id="KW-0378">Hydrolase</keyword>
<evidence type="ECO:0000256" key="15">
    <source>
        <dbReference type="PROSITE-ProRule" id="PRU01319"/>
    </source>
</evidence>
<dbReference type="InterPro" id="IPR012337">
    <property type="entry name" value="RNaseH-like_sf"/>
</dbReference>
<evidence type="ECO:0000256" key="3">
    <source>
        <dbReference type="ARBA" id="ARBA00004065"/>
    </source>
</evidence>
<dbReference type="GO" id="GO:0005737">
    <property type="term" value="C:cytoplasm"/>
    <property type="evidence" value="ECO:0007669"/>
    <property type="project" value="UniProtKB-SubCell"/>
</dbReference>
<keyword evidence="10 14" id="KW-0479">Metal-binding</keyword>
<keyword evidence="13 14" id="KW-0464">Manganese</keyword>
<dbReference type="CDD" id="cd07182">
    <property type="entry name" value="RNase_HII_bacteria_HII_like"/>
    <property type="match status" value="1"/>
</dbReference>
<dbReference type="InterPro" id="IPR022898">
    <property type="entry name" value="RNase_HII"/>
</dbReference>
<dbReference type="GO" id="GO:0003723">
    <property type="term" value="F:RNA binding"/>
    <property type="evidence" value="ECO:0007669"/>
    <property type="project" value="UniProtKB-UniRule"/>
</dbReference>
<keyword evidence="11 14" id="KW-0255">Endonuclease</keyword>
<dbReference type="HAMAP" id="MF_00052_B">
    <property type="entry name" value="RNase_HII_B"/>
    <property type="match status" value="1"/>
</dbReference>
<dbReference type="InterPro" id="IPR001352">
    <property type="entry name" value="RNase_HII/HIII"/>
</dbReference>
<evidence type="ECO:0000256" key="7">
    <source>
        <dbReference type="ARBA" id="ARBA00019179"/>
    </source>
</evidence>
<evidence type="ECO:0000313" key="19">
    <source>
        <dbReference type="Proteomes" id="UP000305457"/>
    </source>
</evidence>
<comment type="catalytic activity">
    <reaction evidence="1 14 15 16">
        <text>Endonucleolytic cleavage to 5'-phosphomonoester.</text>
        <dbReference type="EC" id="3.1.26.4"/>
    </reaction>
</comment>
<evidence type="ECO:0000256" key="9">
    <source>
        <dbReference type="ARBA" id="ARBA00022722"/>
    </source>
</evidence>
<name>A0A5B7XVW7_9MOLU</name>
<dbReference type="PROSITE" id="PS51975">
    <property type="entry name" value="RNASE_H_2"/>
    <property type="match status" value="1"/>
</dbReference>
<dbReference type="GO" id="GO:0006298">
    <property type="term" value="P:mismatch repair"/>
    <property type="evidence" value="ECO:0007669"/>
    <property type="project" value="TreeGrafter"/>
</dbReference>
<organism evidence="18 19">
    <name type="scientific">Mycoplasma nasistruthionis</name>
    <dbReference type="NCBI Taxonomy" id="353852"/>
    <lineage>
        <taxon>Bacteria</taxon>
        <taxon>Bacillati</taxon>
        <taxon>Mycoplasmatota</taxon>
        <taxon>Mollicutes</taxon>
        <taxon>Mycoplasmataceae</taxon>
        <taxon>Mycoplasma</taxon>
    </lineage>
</organism>
<evidence type="ECO:0000256" key="11">
    <source>
        <dbReference type="ARBA" id="ARBA00022759"/>
    </source>
</evidence>